<dbReference type="KEGG" id="jeh:EJN90_10090"/>
<dbReference type="InterPro" id="IPR002502">
    <property type="entry name" value="Amidase_domain"/>
</dbReference>
<dbReference type="SMART" id="SM00644">
    <property type="entry name" value="Ami_2"/>
    <property type="match status" value="1"/>
</dbReference>
<evidence type="ECO:0000259" key="1">
    <source>
        <dbReference type="PROSITE" id="PS51782"/>
    </source>
</evidence>
<dbReference type="PROSITE" id="PS51782">
    <property type="entry name" value="LYSM"/>
    <property type="match status" value="1"/>
</dbReference>
<evidence type="ECO:0000313" key="2">
    <source>
        <dbReference type="EMBL" id="AZP04962.1"/>
    </source>
</evidence>
<dbReference type="InterPro" id="IPR036779">
    <property type="entry name" value="LysM_dom_sf"/>
</dbReference>
<evidence type="ECO:0000313" key="3">
    <source>
        <dbReference type="Proteomes" id="UP000273326"/>
    </source>
</evidence>
<accession>A0A3Q9BN46</accession>
<dbReference type="CDD" id="cd06583">
    <property type="entry name" value="PGRP"/>
    <property type="match status" value="1"/>
</dbReference>
<dbReference type="SMART" id="SM00257">
    <property type="entry name" value="LysM"/>
    <property type="match status" value="1"/>
</dbReference>
<dbReference type="InterPro" id="IPR018392">
    <property type="entry name" value="LysM"/>
</dbReference>
<dbReference type="CDD" id="cd00118">
    <property type="entry name" value="LysM"/>
    <property type="match status" value="1"/>
</dbReference>
<organism evidence="2 3">
    <name type="scientific">Jeotgalibaca ciconiae</name>
    <dbReference type="NCBI Taxonomy" id="2496265"/>
    <lineage>
        <taxon>Bacteria</taxon>
        <taxon>Bacillati</taxon>
        <taxon>Bacillota</taxon>
        <taxon>Bacilli</taxon>
        <taxon>Lactobacillales</taxon>
        <taxon>Carnobacteriaceae</taxon>
        <taxon>Jeotgalibaca</taxon>
    </lineage>
</organism>
<feature type="domain" description="LysM" evidence="1">
    <location>
        <begin position="190"/>
        <end position="233"/>
    </location>
</feature>
<dbReference type="SUPFAM" id="SSF54106">
    <property type="entry name" value="LysM domain"/>
    <property type="match status" value="1"/>
</dbReference>
<dbReference type="EMBL" id="CP034465">
    <property type="protein sequence ID" value="AZP04962.1"/>
    <property type="molecule type" value="Genomic_DNA"/>
</dbReference>
<sequence>MSYTIEKQLLPISQQALRRTQFIIAHESGNPNNIGKNSLENEVAYMKRNWQNAFVSHWVGSAGKIIQIARVGQVQWGAGPNANPYAYAQVELARTNNKTIFEKDYAAYIWLLRQLAIEAGIPLTLNAGSSTETPGIKTHSWVSRNLGGTTHLDPDGYLATWGISMAQFKKDLEAPLTKLPNPIDNQGCFQLHLVVKGDTLWSLAKKHGTTVASLKSLNGLNSDLIIIGQILKIKRING</sequence>
<dbReference type="GO" id="GO:0008745">
    <property type="term" value="F:N-acetylmuramoyl-L-alanine amidase activity"/>
    <property type="evidence" value="ECO:0007669"/>
    <property type="project" value="InterPro"/>
</dbReference>
<dbReference type="Proteomes" id="UP000273326">
    <property type="component" value="Chromosome"/>
</dbReference>
<proteinExistence type="predicted"/>
<dbReference type="GO" id="GO:0008932">
    <property type="term" value="F:lytic endotransglycosylase activity"/>
    <property type="evidence" value="ECO:0007669"/>
    <property type="project" value="TreeGrafter"/>
</dbReference>
<dbReference type="Gene3D" id="3.10.350.10">
    <property type="entry name" value="LysM domain"/>
    <property type="match status" value="1"/>
</dbReference>
<dbReference type="Gene3D" id="3.40.80.10">
    <property type="entry name" value="Peptidoglycan recognition protein-like"/>
    <property type="match status" value="1"/>
</dbReference>
<gene>
    <name evidence="2" type="ORF">EJN90_10090</name>
</gene>
<name>A0A3Q9BN46_9LACT</name>
<dbReference type="GO" id="GO:0009253">
    <property type="term" value="P:peptidoglycan catabolic process"/>
    <property type="evidence" value="ECO:0007669"/>
    <property type="project" value="InterPro"/>
</dbReference>
<keyword evidence="3" id="KW-1185">Reference proteome</keyword>
<dbReference type="InterPro" id="IPR036505">
    <property type="entry name" value="Amidase/PGRP_sf"/>
</dbReference>
<dbReference type="AlphaFoldDB" id="A0A3Q9BN46"/>
<dbReference type="RefSeq" id="WP_126110876.1">
    <property type="nucleotide sequence ID" value="NZ_CP034465.1"/>
</dbReference>
<dbReference type="OrthoDB" id="9816557at2"/>
<dbReference type="Pfam" id="PF01510">
    <property type="entry name" value="Amidase_2"/>
    <property type="match status" value="1"/>
</dbReference>
<dbReference type="PANTHER" id="PTHR33734:SF22">
    <property type="entry name" value="MEMBRANE-BOUND LYTIC MUREIN TRANSGLYCOSYLASE D"/>
    <property type="match status" value="1"/>
</dbReference>
<dbReference type="SUPFAM" id="SSF55846">
    <property type="entry name" value="N-acetylmuramoyl-L-alanine amidase-like"/>
    <property type="match status" value="1"/>
</dbReference>
<dbReference type="Pfam" id="PF01476">
    <property type="entry name" value="LysM"/>
    <property type="match status" value="1"/>
</dbReference>
<protein>
    <submittedName>
        <fullName evidence="2">LysM peptidoglycan-binding domain-containing protein</fullName>
    </submittedName>
</protein>
<reference evidence="3" key="1">
    <citation type="submission" date="2018-12" db="EMBL/GenBank/DDBJ databases">
        <title>Complete genome sequencing of Jeotgalibaca sp. H21T32.</title>
        <authorList>
            <person name="Bae J.-W."/>
            <person name="Lee S.-Y."/>
        </authorList>
    </citation>
    <scope>NUCLEOTIDE SEQUENCE [LARGE SCALE GENOMIC DNA]</scope>
    <source>
        <strain evidence="3">H21T32</strain>
    </source>
</reference>
<dbReference type="PANTHER" id="PTHR33734">
    <property type="entry name" value="LYSM DOMAIN-CONTAINING GPI-ANCHORED PROTEIN 2"/>
    <property type="match status" value="1"/>
</dbReference>